<dbReference type="InterPro" id="IPR011990">
    <property type="entry name" value="TPR-like_helical_dom_sf"/>
</dbReference>
<accession>A0A3B1B2I8</accession>
<organism evidence="4">
    <name type="scientific">hydrothermal vent metagenome</name>
    <dbReference type="NCBI Taxonomy" id="652676"/>
    <lineage>
        <taxon>unclassified sequences</taxon>
        <taxon>metagenomes</taxon>
        <taxon>ecological metagenomes</taxon>
    </lineage>
</organism>
<dbReference type="EMBL" id="UOFX01000070">
    <property type="protein sequence ID" value="VAX10342.1"/>
    <property type="molecule type" value="Genomic_DNA"/>
</dbReference>
<dbReference type="InterPro" id="IPR051685">
    <property type="entry name" value="Ycf3/AcsC/BcsC/TPR_MFPF"/>
</dbReference>
<protein>
    <submittedName>
        <fullName evidence="4">Uncharacterized protein</fullName>
    </submittedName>
</protein>
<feature type="transmembrane region" description="Helical" evidence="3">
    <location>
        <begin position="113"/>
        <end position="131"/>
    </location>
</feature>
<proteinExistence type="predicted"/>
<keyword evidence="3" id="KW-1133">Transmembrane helix</keyword>
<dbReference type="AlphaFoldDB" id="A0A3B1B2I8"/>
<feature type="transmembrane region" description="Helical" evidence="3">
    <location>
        <begin position="295"/>
        <end position="323"/>
    </location>
</feature>
<keyword evidence="3" id="KW-0472">Membrane</keyword>
<dbReference type="SUPFAM" id="SSF48452">
    <property type="entry name" value="TPR-like"/>
    <property type="match status" value="1"/>
</dbReference>
<sequence length="668" mass="75882">MIQLIGMTTPLLNRLLLASLIWVTASFLIHELSSLDVWWHLVIGEDILRNLQVPSINIYSAGALNQPYHDSHWLFQAVLAISHRLAGLNGPILFMVFIWAITLSVLYRELRTYSGVITAVFITFLAMGASAERFLPRPEIITFLMIVLFYTRLRQEKYQTFWQVALLLLLQIIWVNCHGLFVIGPFMIGCYWLLHSIHYARGQTNHFHQLTVLLVLVGASLLASPYGTGALEYSYLLFHEVGQTAPAHMQAVNELSPTFGVATMGASAFWFFMALLILTLVSTASNFKKVPVERLLIIAVLCLAALTGRRNIVLFALVAAPFIGENLSWYLARFTPSTVISNGAKGALAAAMLLWSSYPLSGNYYLDMEIPARTRLGVTPDFFPHGLAAYIRQHDIQGQVYNTNRLGGFYLYQLYPDRIPFIDGRWEIYGDRFFQLKSQALQNYTKWQRWSAENNISSALLHHTSDESGMLAPALYQDPDWSLVYYDFAASFFVKNDFRGSAQPIIFSATSQIPVGDVRPDSRFMLSVFYRNMGLKQLLLINLEQLLPFGYHEQAILLEMGQISIDLARYNEAIKYYRLLLKSDNRHIAALADLSFIFYQRRQYQEALAYSERLMSADSSNIDSQFNHALVLMALGRKQDAITLLNKILIAQPGYQKAKLLLKNNDSR</sequence>
<dbReference type="Gene3D" id="1.25.40.10">
    <property type="entry name" value="Tetratricopeptide repeat domain"/>
    <property type="match status" value="1"/>
</dbReference>
<dbReference type="Pfam" id="PF13181">
    <property type="entry name" value="TPR_8"/>
    <property type="match status" value="1"/>
</dbReference>
<dbReference type="SMART" id="SM00028">
    <property type="entry name" value="TPR"/>
    <property type="match status" value="3"/>
</dbReference>
<dbReference type="PANTHER" id="PTHR44943:SF8">
    <property type="entry name" value="TPR REPEAT-CONTAINING PROTEIN MJ0263"/>
    <property type="match status" value="1"/>
</dbReference>
<name>A0A3B1B2I8_9ZZZZ</name>
<evidence type="ECO:0000256" key="2">
    <source>
        <dbReference type="ARBA" id="ARBA00022803"/>
    </source>
</evidence>
<feature type="transmembrane region" description="Helical" evidence="3">
    <location>
        <begin position="206"/>
        <end position="227"/>
    </location>
</feature>
<dbReference type="PANTHER" id="PTHR44943">
    <property type="entry name" value="CELLULOSE SYNTHASE OPERON PROTEIN C"/>
    <property type="match status" value="1"/>
</dbReference>
<evidence type="ECO:0000256" key="3">
    <source>
        <dbReference type="SAM" id="Phobius"/>
    </source>
</evidence>
<gene>
    <name evidence="4" type="ORF">MNBD_GAMMA26-1506</name>
</gene>
<feature type="transmembrane region" description="Helical" evidence="3">
    <location>
        <begin position="259"/>
        <end position="283"/>
    </location>
</feature>
<dbReference type="InterPro" id="IPR019734">
    <property type="entry name" value="TPR_rpt"/>
</dbReference>
<evidence type="ECO:0000313" key="4">
    <source>
        <dbReference type="EMBL" id="VAX10342.1"/>
    </source>
</evidence>
<evidence type="ECO:0000256" key="1">
    <source>
        <dbReference type="ARBA" id="ARBA00022737"/>
    </source>
</evidence>
<feature type="transmembrane region" description="Helical" evidence="3">
    <location>
        <begin position="12"/>
        <end position="29"/>
    </location>
</feature>
<feature type="transmembrane region" description="Helical" evidence="3">
    <location>
        <begin position="161"/>
        <end position="194"/>
    </location>
</feature>
<keyword evidence="3" id="KW-0812">Transmembrane</keyword>
<keyword evidence="2" id="KW-0802">TPR repeat</keyword>
<feature type="transmembrane region" description="Helical" evidence="3">
    <location>
        <begin position="85"/>
        <end position="107"/>
    </location>
</feature>
<keyword evidence="1" id="KW-0677">Repeat</keyword>
<reference evidence="4" key="1">
    <citation type="submission" date="2018-06" db="EMBL/GenBank/DDBJ databases">
        <authorList>
            <person name="Zhirakovskaya E."/>
        </authorList>
    </citation>
    <scope>NUCLEOTIDE SEQUENCE</scope>
</reference>